<dbReference type="EMBL" id="JASCZI010242391">
    <property type="protein sequence ID" value="MED6210907.1"/>
    <property type="molecule type" value="Genomic_DNA"/>
</dbReference>
<comment type="caution">
    <text evidence="1">The sequence shown here is derived from an EMBL/GenBank/DDBJ whole genome shotgun (WGS) entry which is preliminary data.</text>
</comment>
<evidence type="ECO:0000313" key="2">
    <source>
        <dbReference type="Proteomes" id="UP001341840"/>
    </source>
</evidence>
<keyword evidence="2" id="KW-1185">Reference proteome</keyword>
<evidence type="ECO:0000313" key="1">
    <source>
        <dbReference type="EMBL" id="MED6210907.1"/>
    </source>
</evidence>
<dbReference type="PANTHER" id="PTHR33116">
    <property type="entry name" value="REVERSE TRANSCRIPTASE ZINC-BINDING DOMAIN-CONTAINING PROTEIN-RELATED-RELATED"/>
    <property type="match status" value="1"/>
</dbReference>
<protein>
    <submittedName>
        <fullName evidence="1">Uncharacterized protein</fullName>
    </submittedName>
</protein>
<proteinExistence type="predicted"/>
<gene>
    <name evidence="1" type="ORF">PIB30_068508</name>
</gene>
<accession>A0ABU6YMC3</accession>
<reference evidence="1 2" key="1">
    <citation type="journal article" date="2023" name="Plants (Basel)">
        <title>Bridging the Gap: Combining Genomics and Transcriptomics Approaches to Understand Stylosanthes scabra, an Orphan Legume from the Brazilian Caatinga.</title>
        <authorList>
            <person name="Ferreira-Neto J.R.C."/>
            <person name="da Silva M.D."/>
            <person name="Binneck E."/>
            <person name="de Melo N.F."/>
            <person name="da Silva R.H."/>
            <person name="de Melo A.L.T.M."/>
            <person name="Pandolfi V."/>
            <person name="Bustamante F.O."/>
            <person name="Brasileiro-Vidal A.C."/>
            <person name="Benko-Iseppon A.M."/>
        </authorList>
    </citation>
    <scope>NUCLEOTIDE SEQUENCE [LARGE SCALE GENOMIC DNA]</scope>
    <source>
        <tissue evidence="1">Leaves</tissue>
    </source>
</reference>
<sequence>MRILDLLSSTSNLKVNFSKSKVQCSKAVPLRRRNVLASSFNIWFTQFLEKYLGVNIGHERASKKTTQDVIDKIRGRLASWKGRLLNKA</sequence>
<dbReference type="Proteomes" id="UP001341840">
    <property type="component" value="Unassembled WGS sequence"/>
</dbReference>
<dbReference type="PANTHER" id="PTHR33116:SF70">
    <property type="entry name" value="NON-LTR RETROELEMENT REVERSE TRANSCRIPTASE-LIKE PROTEIN"/>
    <property type="match status" value="1"/>
</dbReference>
<feature type="non-terminal residue" evidence="1">
    <location>
        <position position="88"/>
    </location>
</feature>
<organism evidence="1 2">
    <name type="scientific">Stylosanthes scabra</name>
    <dbReference type="NCBI Taxonomy" id="79078"/>
    <lineage>
        <taxon>Eukaryota</taxon>
        <taxon>Viridiplantae</taxon>
        <taxon>Streptophyta</taxon>
        <taxon>Embryophyta</taxon>
        <taxon>Tracheophyta</taxon>
        <taxon>Spermatophyta</taxon>
        <taxon>Magnoliopsida</taxon>
        <taxon>eudicotyledons</taxon>
        <taxon>Gunneridae</taxon>
        <taxon>Pentapetalae</taxon>
        <taxon>rosids</taxon>
        <taxon>fabids</taxon>
        <taxon>Fabales</taxon>
        <taxon>Fabaceae</taxon>
        <taxon>Papilionoideae</taxon>
        <taxon>50 kb inversion clade</taxon>
        <taxon>dalbergioids sensu lato</taxon>
        <taxon>Dalbergieae</taxon>
        <taxon>Pterocarpus clade</taxon>
        <taxon>Stylosanthes</taxon>
    </lineage>
</organism>
<name>A0ABU6YMC3_9FABA</name>